<reference evidence="1" key="1">
    <citation type="submission" date="2016-07" db="EMBL/GenBank/DDBJ databases">
        <authorList>
            <person name="Bretaudeau A."/>
        </authorList>
    </citation>
    <scope>NUCLEOTIDE SEQUENCE</scope>
    <source>
        <strain evidence="1">Rice</strain>
        <tissue evidence="1">Whole body</tissue>
    </source>
</reference>
<evidence type="ECO:0000313" key="1">
    <source>
        <dbReference type="EMBL" id="SOQ59668.1"/>
    </source>
</evidence>
<organism evidence="1">
    <name type="scientific">Spodoptera frugiperda</name>
    <name type="common">Fall armyworm</name>
    <dbReference type="NCBI Taxonomy" id="7108"/>
    <lineage>
        <taxon>Eukaryota</taxon>
        <taxon>Metazoa</taxon>
        <taxon>Ecdysozoa</taxon>
        <taxon>Arthropoda</taxon>
        <taxon>Hexapoda</taxon>
        <taxon>Insecta</taxon>
        <taxon>Pterygota</taxon>
        <taxon>Neoptera</taxon>
        <taxon>Endopterygota</taxon>
        <taxon>Lepidoptera</taxon>
        <taxon>Glossata</taxon>
        <taxon>Ditrysia</taxon>
        <taxon>Noctuoidea</taxon>
        <taxon>Noctuidae</taxon>
        <taxon>Amphipyrinae</taxon>
        <taxon>Spodoptera</taxon>
    </lineage>
</organism>
<dbReference type="AlphaFoldDB" id="A0A2H1X348"/>
<gene>
    <name evidence="1" type="ORF">SFRICE_019925</name>
</gene>
<sequence length="87" mass="9710">MGLRVRREAECAFAAIDGHLEPTNASDPSLKWPPTHYGGLCSSRRRRALLGIELTASVSRTDQSLLRFGSSVISATSKNYYYFIFLK</sequence>
<protein>
    <submittedName>
        <fullName evidence="1">SFRICE_019925</fullName>
    </submittedName>
</protein>
<dbReference type="EMBL" id="ODYU01013031">
    <property type="protein sequence ID" value="SOQ59668.1"/>
    <property type="molecule type" value="Genomic_DNA"/>
</dbReference>
<accession>A0A2H1X348</accession>
<proteinExistence type="predicted"/>
<name>A0A2H1X348_SPOFR</name>